<keyword evidence="2" id="KW-0964">Secreted</keyword>
<evidence type="ECO:0000256" key="1">
    <source>
        <dbReference type="ARBA" id="ARBA00004613"/>
    </source>
</evidence>
<dbReference type="AlphaFoldDB" id="A0A6G1WVI8"/>
<dbReference type="PANTHER" id="PTHR38340">
    <property type="entry name" value="S-LAYER PROTEIN"/>
    <property type="match status" value="1"/>
</dbReference>
<organism evidence="3">
    <name type="scientific">Sinorhizobium medicae</name>
    <dbReference type="NCBI Taxonomy" id="110321"/>
    <lineage>
        <taxon>Bacteria</taxon>
        <taxon>Pseudomonadati</taxon>
        <taxon>Pseudomonadota</taxon>
        <taxon>Alphaproteobacteria</taxon>
        <taxon>Hyphomicrobiales</taxon>
        <taxon>Rhizobiaceae</taxon>
        <taxon>Sinorhizobium/Ensifer group</taxon>
        <taxon>Sinorhizobium</taxon>
    </lineage>
</organism>
<dbReference type="InterPro" id="IPR018511">
    <property type="entry name" value="Hemolysin-typ_Ca-bd_CS"/>
</dbReference>
<dbReference type="GO" id="GO:0005509">
    <property type="term" value="F:calcium ion binding"/>
    <property type="evidence" value="ECO:0007669"/>
    <property type="project" value="InterPro"/>
</dbReference>
<dbReference type="GO" id="GO:0005576">
    <property type="term" value="C:extracellular region"/>
    <property type="evidence" value="ECO:0007669"/>
    <property type="project" value="UniProtKB-SubCell"/>
</dbReference>
<protein>
    <submittedName>
        <fullName evidence="3">Calcium-binding protein</fullName>
    </submittedName>
</protein>
<reference evidence="3" key="1">
    <citation type="journal article" date="2013" name="Genome Biol.">
        <title>Comparative genomics of the core and accessory genomes of 48 Sinorhizobium strains comprising five genospecies.</title>
        <authorList>
            <person name="Sugawara M."/>
            <person name="Epstein B."/>
            <person name="Badgley B.D."/>
            <person name="Unno T."/>
            <person name="Xu L."/>
            <person name="Reese J."/>
            <person name="Gyaneshwar P."/>
            <person name="Denny R."/>
            <person name="Mudge J."/>
            <person name="Bharti A.K."/>
            <person name="Farmer A.D."/>
            <person name="May G.D."/>
            <person name="Woodward J.E."/>
            <person name="Medigue C."/>
            <person name="Vallenet D."/>
            <person name="Lajus A."/>
            <person name="Rouy Z."/>
            <person name="Martinez-Vaz B."/>
            <person name="Tiffin P."/>
            <person name="Young N.D."/>
            <person name="Sadowsky M.J."/>
        </authorList>
    </citation>
    <scope>NUCLEOTIDE SEQUENCE</scope>
    <source>
        <strain evidence="3">M1</strain>
    </source>
</reference>
<dbReference type="InterPro" id="IPR011049">
    <property type="entry name" value="Serralysin-like_metalloprot_C"/>
</dbReference>
<dbReference type="InterPro" id="IPR050557">
    <property type="entry name" value="RTX_toxin/Mannuronan_C5-epim"/>
</dbReference>
<dbReference type="EMBL" id="WISB01000218">
    <property type="protein sequence ID" value="MQW73625.1"/>
    <property type="molecule type" value="Genomic_DNA"/>
</dbReference>
<sequence length="534" mass="55302">MATVTYHFPGGVYPQQYTPPLPLFDYNPSFAELVDMSTATRLSTSSTQVLYGLGNGLKLKLVGTGFSFNASGDAVGGTISSIQVLLNNGSTAVQTISGLTLSLENFDDAAAAFDNWQLESWLLNKADTINGSAGDDDLSGHQGNDIINGNAGDDFITGGEGDDTYNGGTGFDTLNFQNAYGAATAFRGINLNAATGTVIDPFGFSETFQNFEEYRGTQFADTMLGSSIDEAFMGLGGRDTINGGGGVDTVRYDRDFQRGASMGVNVNLTTGIAIDSFGSQDSLSGIENVRATDFNDTVVGSSVSNFLRGFAGNDTLNGAGGADEMRGGAGNDTYYVDNAGDIVNESADSGAGTDTVRSSISFNLGNTAVAIGNLEHLTLLNTGNISGTGNSLNNTLTGNSGNNGLNGAAGNDLINGGLGNDFLRGSTGLDTFFFSTALNAATNVDTILDFNIADDAVRLENAIFNAIQGVGALTTSQFISNTAGVSETADHRIVYETDTGRLYYDSDGSGAAVSVHFATLSTNLNTTAADFFVV</sequence>
<dbReference type="SUPFAM" id="SSF51120">
    <property type="entry name" value="beta-Roll"/>
    <property type="match status" value="3"/>
</dbReference>
<evidence type="ECO:0000313" key="3">
    <source>
        <dbReference type="EMBL" id="MQW73625.1"/>
    </source>
</evidence>
<dbReference type="InterPro" id="IPR001343">
    <property type="entry name" value="Hemolysn_Ca-bd"/>
</dbReference>
<dbReference type="PANTHER" id="PTHR38340:SF1">
    <property type="entry name" value="S-LAYER PROTEIN"/>
    <property type="match status" value="1"/>
</dbReference>
<comment type="caution">
    <text evidence="3">The sequence shown here is derived from an EMBL/GenBank/DDBJ whole genome shotgun (WGS) entry which is preliminary data.</text>
</comment>
<name>A0A6G1WVI8_9HYPH</name>
<comment type="subcellular location">
    <subcellularLocation>
        <location evidence="1">Secreted</location>
    </subcellularLocation>
</comment>
<dbReference type="Pfam" id="PF00353">
    <property type="entry name" value="HemolysinCabind"/>
    <property type="match status" value="4"/>
</dbReference>
<dbReference type="PRINTS" id="PR00313">
    <property type="entry name" value="CABNDNGRPT"/>
</dbReference>
<dbReference type="Gene3D" id="2.150.10.10">
    <property type="entry name" value="Serralysin-like metalloprotease, C-terminal"/>
    <property type="match status" value="4"/>
</dbReference>
<dbReference type="RefSeq" id="WP_127587510.1">
    <property type="nucleotide sequence ID" value="NZ_RPJY01000046.1"/>
</dbReference>
<evidence type="ECO:0000256" key="2">
    <source>
        <dbReference type="ARBA" id="ARBA00022525"/>
    </source>
</evidence>
<dbReference type="PROSITE" id="PS00330">
    <property type="entry name" value="HEMOLYSIN_CALCIUM"/>
    <property type="match status" value="1"/>
</dbReference>
<gene>
    <name evidence="3" type="ORF">GHJ91_32450</name>
</gene>
<proteinExistence type="predicted"/>
<accession>A0A6G1WVI8</accession>